<accession>A0AAV4BW30</accession>
<comment type="caution">
    <text evidence="18">The sequence shown here is derived from an EMBL/GenBank/DDBJ whole genome shotgun (WGS) entry which is preliminary data.</text>
</comment>
<evidence type="ECO:0000313" key="18">
    <source>
        <dbReference type="EMBL" id="GFO22619.1"/>
    </source>
</evidence>
<evidence type="ECO:0000256" key="10">
    <source>
        <dbReference type="ARBA" id="ARBA00034524"/>
    </source>
</evidence>
<protein>
    <recommendedName>
        <fullName evidence="10">4-hydroxybenzoate polyprenyltransferase</fullName>
        <ecNumber evidence="10">2.5.1.39</ecNumber>
    </recommendedName>
    <alternativeName>
        <fullName evidence="14">Coenzyme Q biosynthesis protein 2</fullName>
    </alternativeName>
</protein>
<dbReference type="InterPro" id="IPR006370">
    <property type="entry name" value="HB_polyprenyltransferase-like"/>
</dbReference>
<dbReference type="NCBIfam" id="TIGR01474">
    <property type="entry name" value="ubiA_proteo"/>
    <property type="match status" value="1"/>
</dbReference>
<dbReference type="PANTHER" id="PTHR11048">
    <property type="entry name" value="PRENYLTRANSFERASES"/>
    <property type="match status" value="1"/>
</dbReference>
<keyword evidence="19" id="KW-1185">Reference proteome</keyword>
<feature type="chain" id="PRO_5043652012" description="4-hydroxybenzoate polyprenyltransferase" evidence="17">
    <location>
        <begin position="16"/>
        <end position="321"/>
    </location>
</feature>
<dbReference type="InterPro" id="IPR030470">
    <property type="entry name" value="UbiA_prenylTrfase_CS"/>
</dbReference>
<evidence type="ECO:0000256" key="16">
    <source>
        <dbReference type="SAM" id="Phobius"/>
    </source>
</evidence>
<keyword evidence="6 16" id="KW-0812">Transmembrane</keyword>
<dbReference type="EMBL" id="BLXT01005430">
    <property type="protein sequence ID" value="GFO22619.1"/>
    <property type="molecule type" value="Genomic_DNA"/>
</dbReference>
<dbReference type="EC" id="2.5.1.39" evidence="10"/>
<feature type="transmembrane region" description="Helical" evidence="16">
    <location>
        <begin position="119"/>
        <end position="139"/>
    </location>
</feature>
<name>A0AAV4BW30_9GAST</name>
<comment type="similarity">
    <text evidence="3">Belongs to the UbiA prenyltransferase family.</text>
</comment>
<evidence type="ECO:0000256" key="12">
    <source>
        <dbReference type="ARBA" id="ARBA00050454"/>
    </source>
</evidence>
<evidence type="ECO:0000256" key="3">
    <source>
        <dbReference type="ARBA" id="ARBA00005985"/>
    </source>
</evidence>
<gene>
    <name evidence="18" type="ORF">PoB_004912400</name>
</gene>
<evidence type="ECO:0000313" key="19">
    <source>
        <dbReference type="Proteomes" id="UP000735302"/>
    </source>
</evidence>
<keyword evidence="7 16" id="KW-1133">Transmembrane helix</keyword>
<dbReference type="GO" id="GO:0008299">
    <property type="term" value="P:isoprenoid biosynthetic process"/>
    <property type="evidence" value="ECO:0007669"/>
    <property type="project" value="UniProtKB-KW"/>
</dbReference>
<sequence>TWLLYWPCTWSIALAAQPGGLPDVRILALFGAGAFFMRGAGCIINDMWDKDFDSKVERTKSRPLSAGEITQFQALVFLGSQLSCALAILLQLNLYSIVLGASSMILVVLYPLAKRFTYWPQFVLGLTLNWGVLLAWSAIQGCVDLSCLSLYAACTLYTVIYDTIYSHQDKYDDLLIGVKSTAIRLGEQTKPVLSAFTGAMAAGLVLSGTMCDMTWPYYLAVAVTTGRLAQQIYTVDLEEADDCANAFRGNFYLGAAMFIGIVMSNYLKGKSKDSTGENEEGSEGLSQVREDSHDELTLSSKQGTAQERQNDKKDTVMFMPR</sequence>
<dbReference type="PROSITE" id="PS00943">
    <property type="entry name" value="UBIA"/>
    <property type="match status" value="1"/>
</dbReference>
<dbReference type="FunFam" id="1.20.120.1780:FF:000001">
    <property type="entry name" value="4-hydroxybenzoate octaprenyltransferase"/>
    <property type="match status" value="1"/>
</dbReference>
<evidence type="ECO:0000256" key="4">
    <source>
        <dbReference type="ARBA" id="ARBA00022679"/>
    </source>
</evidence>
<dbReference type="GO" id="GO:0005743">
    <property type="term" value="C:mitochondrial inner membrane"/>
    <property type="evidence" value="ECO:0007669"/>
    <property type="project" value="TreeGrafter"/>
</dbReference>
<keyword evidence="4" id="KW-0808">Transferase</keyword>
<evidence type="ECO:0000256" key="13">
    <source>
        <dbReference type="ARBA" id="ARBA00051182"/>
    </source>
</evidence>
<dbReference type="InterPro" id="IPR039653">
    <property type="entry name" value="Prenyltransferase"/>
</dbReference>
<comment type="catalytic activity">
    <reaction evidence="12">
        <text>all-trans-nonaprenyl diphosphate + 4-hydroxybenzoate = 4-hydroxy-3-(all-trans-nonaprenyl)benzoate + diphosphate</text>
        <dbReference type="Rhea" id="RHEA:17709"/>
        <dbReference type="ChEBI" id="CHEBI:17879"/>
        <dbReference type="ChEBI" id="CHEBI:33019"/>
        <dbReference type="ChEBI" id="CHEBI:58391"/>
        <dbReference type="ChEBI" id="CHEBI:84502"/>
        <dbReference type="EC" id="2.5.1.39"/>
    </reaction>
    <physiologicalReaction direction="left-to-right" evidence="12">
        <dbReference type="Rhea" id="RHEA:17710"/>
    </physiologicalReaction>
</comment>
<evidence type="ECO:0000256" key="15">
    <source>
        <dbReference type="SAM" id="MobiDB-lite"/>
    </source>
</evidence>
<evidence type="ECO:0000256" key="8">
    <source>
        <dbReference type="ARBA" id="ARBA00023136"/>
    </source>
</evidence>
<evidence type="ECO:0000256" key="6">
    <source>
        <dbReference type="ARBA" id="ARBA00022692"/>
    </source>
</evidence>
<dbReference type="InterPro" id="IPR044878">
    <property type="entry name" value="UbiA_sf"/>
</dbReference>
<dbReference type="GO" id="GO:0006744">
    <property type="term" value="P:ubiquinone biosynthetic process"/>
    <property type="evidence" value="ECO:0007669"/>
    <property type="project" value="UniProtKB-KW"/>
</dbReference>
<comment type="catalytic activity">
    <reaction evidence="13">
        <text>an all-trans-polyprenyl diphosphate + 4-hydroxybenzoate = a 4-hydroxy-3-(all-trans-polyprenyl)benzoate + diphosphate</text>
        <dbReference type="Rhea" id="RHEA:44504"/>
        <dbReference type="Rhea" id="RHEA-COMP:9514"/>
        <dbReference type="Rhea" id="RHEA-COMP:9564"/>
        <dbReference type="ChEBI" id="CHEBI:17879"/>
        <dbReference type="ChEBI" id="CHEBI:33019"/>
        <dbReference type="ChEBI" id="CHEBI:58914"/>
        <dbReference type="ChEBI" id="CHEBI:78396"/>
        <dbReference type="EC" id="2.5.1.39"/>
    </reaction>
    <physiologicalReaction direction="left-to-right" evidence="13">
        <dbReference type="Rhea" id="RHEA:44505"/>
    </physiologicalReaction>
</comment>
<feature type="transmembrane region" description="Helical" evidence="16">
    <location>
        <begin position="94"/>
        <end position="112"/>
    </location>
</feature>
<dbReference type="Pfam" id="PF01040">
    <property type="entry name" value="UbiA"/>
    <property type="match status" value="1"/>
</dbReference>
<dbReference type="Gene3D" id="1.10.357.140">
    <property type="entry name" value="UbiA prenyltransferase"/>
    <property type="match status" value="1"/>
</dbReference>
<evidence type="ECO:0000256" key="5">
    <source>
        <dbReference type="ARBA" id="ARBA00022688"/>
    </source>
</evidence>
<feature type="non-terminal residue" evidence="18">
    <location>
        <position position="1"/>
    </location>
</feature>
<dbReference type="GO" id="GO:0008412">
    <property type="term" value="F:4-hydroxybenzoate polyprenyltransferase activity"/>
    <property type="evidence" value="ECO:0007669"/>
    <property type="project" value="UniProtKB-EC"/>
</dbReference>
<dbReference type="Gene3D" id="1.20.120.1780">
    <property type="entry name" value="UbiA prenyltransferase"/>
    <property type="match status" value="1"/>
</dbReference>
<evidence type="ECO:0000256" key="9">
    <source>
        <dbReference type="ARBA" id="ARBA00023229"/>
    </source>
</evidence>
<evidence type="ECO:0000256" key="7">
    <source>
        <dbReference type="ARBA" id="ARBA00022989"/>
    </source>
</evidence>
<dbReference type="Proteomes" id="UP000735302">
    <property type="component" value="Unassembled WGS sequence"/>
</dbReference>
<feature type="signal peptide" evidence="17">
    <location>
        <begin position="1"/>
        <end position="15"/>
    </location>
</feature>
<evidence type="ECO:0000256" key="17">
    <source>
        <dbReference type="SAM" id="SignalP"/>
    </source>
</evidence>
<dbReference type="FunFam" id="1.10.357.140:FF:000003">
    <property type="entry name" value="4-hydroxybenzoate polyprenyltransferase, mitochondrial"/>
    <property type="match status" value="1"/>
</dbReference>
<feature type="region of interest" description="Disordered" evidence="15">
    <location>
        <begin position="270"/>
        <end position="321"/>
    </location>
</feature>
<reference evidence="18 19" key="1">
    <citation type="journal article" date="2021" name="Elife">
        <title>Chloroplast acquisition without the gene transfer in kleptoplastic sea slugs, Plakobranchus ocellatus.</title>
        <authorList>
            <person name="Maeda T."/>
            <person name="Takahashi S."/>
            <person name="Yoshida T."/>
            <person name="Shimamura S."/>
            <person name="Takaki Y."/>
            <person name="Nagai Y."/>
            <person name="Toyoda A."/>
            <person name="Suzuki Y."/>
            <person name="Arimoto A."/>
            <person name="Ishii H."/>
            <person name="Satoh N."/>
            <person name="Nishiyama T."/>
            <person name="Hasebe M."/>
            <person name="Maruyama T."/>
            <person name="Minagawa J."/>
            <person name="Obokata J."/>
            <person name="Shigenobu S."/>
        </authorList>
    </citation>
    <scope>NUCLEOTIDE SEQUENCE [LARGE SCALE GENOMIC DNA]</scope>
</reference>
<dbReference type="CDD" id="cd13959">
    <property type="entry name" value="PT_UbiA_COQ2"/>
    <property type="match status" value="1"/>
</dbReference>
<comment type="catalytic activity">
    <reaction evidence="11">
        <text>all-trans-decaprenyl diphosphate + 4-hydroxybenzoate = 4-hydroxy-3-(all-trans-decaprenyl)benzoate + diphosphate</text>
        <dbReference type="Rhea" id="RHEA:44564"/>
        <dbReference type="ChEBI" id="CHEBI:17879"/>
        <dbReference type="ChEBI" id="CHEBI:33019"/>
        <dbReference type="ChEBI" id="CHEBI:60721"/>
        <dbReference type="ChEBI" id="CHEBI:84503"/>
        <dbReference type="EC" id="2.5.1.39"/>
    </reaction>
    <physiologicalReaction direction="left-to-right" evidence="11">
        <dbReference type="Rhea" id="RHEA:44565"/>
    </physiologicalReaction>
</comment>
<evidence type="ECO:0000256" key="11">
    <source>
        <dbReference type="ARBA" id="ARBA00049890"/>
    </source>
</evidence>
<proteinExistence type="inferred from homology"/>
<keyword evidence="9" id="KW-0414">Isoprene biosynthesis</keyword>
<keyword evidence="17" id="KW-0732">Signal</keyword>
<dbReference type="HAMAP" id="MF_01635">
    <property type="entry name" value="UbiA"/>
    <property type="match status" value="1"/>
</dbReference>
<evidence type="ECO:0000256" key="1">
    <source>
        <dbReference type="ARBA" id="ARBA00001946"/>
    </source>
</evidence>
<evidence type="ECO:0000256" key="2">
    <source>
        <dbReference type="ARBA" id="ARBA00004141"/>
    </source>
</evidence>
<dbReference type="AlphaFoldDB" id="A0AAV4BW30"/>
<comment type="cofactor">
    <cofactor evidence="1">
        <name>Mg(2+)</name>
        <dbReference type="ChEBI" id="CHEBI:18420"/>
    </cofactor>
</comment>
<evidence type="ECO:0000256" key="14">
    <source>
        <dbReference type="ARBA" id="ARBA00082604"/>
    </source>
</evidence>
<feature type="transmembrane region" description="Helical" evidence="16">
    <location>
        <begin position="26"/>
        <end position="48"/>
    </location>
</feature>
<feature type="compositionally biased region" description="Polar residues" evidence="15">
    <location>
        <begin position="297"/>
        <end position="307"/>
    </location>
</feature>
<keyword evidence="5" id="KW-0831">Ubiquinone biosynthesis</keyword>
<dbReference type="PANTHER" id="PTHR11048:SF28">
    <property type="entry name" value="4-HYDROXYBENZOATE POLYPRENYLTRANSFERASE, MITOCHONDRIAL"/>
    <property type="match status" value="1"/>
</dbReference>
<comment type="subcellular location">
    <subcellularLocation>
        <location evidence="2">Membrane</location>
        <topology evidence="2">Multi-pass membrane protein</topology>
    </subcellularLocation>
</comment>
<dbReference type="InterPro" id="IPR000537">
    <property type="entry name" value="UbiA_prenyltransferase"/>
</dbReference>
<organism evidence="18 19">
    <name type="scientific">Plakobranchus ocellatus</name>
    <dbReference type="NCBI Taxonomy" id="259542"/>
    <lineage>
        <taxon>Eukaryota</taxon>
        <taxon>Metazoa</taxon>
        <taxon>Spiralia</taxon>
        <taxon>Lophotrochozoa</taxon>
        <taxon>Mollusca</taxon>
        <taxon>Gastropoda</taxon>
        <taxon>Heterobranchia</taxon>
        <taxon>Euthyneura</taxon>
        <taxon>Panpulmonata</taxon>
        <taxon>Sacoglossa</taxon>
        <taxon>Placobranchoidea</taxon>
        <taxon>Plakobranchidae</taxon>
        <taxon>Plakobranchus</taxon>
    </lineage>
</organism>
<keyword evidence="8 16" id="KW-0472">Membrane</keyword>